<dbReference type="EMBL" id="CP015217">
    <property type="protein sequence ID" value="AOP35306.1"/>
    <property type="molecule type" value="Genomic_DNA"/>
</dbReference>
<feature type="signal peptide" evidence="1">
    <location>
        <begin position="1"/>
        <end position="21"/>
    </location>
</feature>
<evidence type="ECO:0008006" key="4">
    <source>
        <dbReference type="Google" id="ProtNLM"/>
    </source>
</evidence>
<gene>
    <name evidence="2" type="ORF">A0128_16520</name>
</gene>
<dbReference type="AlphaFoldDB" id="A0A1D7V0F1"/>
<evidence type="ECO:0000313" key="3">
    <source>
        <dbReference type="Proteomes" id="UP000094197"/>
    </source>
</evidence>
<dbReference type="OrthoDB" id="333421at2"/>
<protein>
    <recommendedName>
        <fullName evidence="4">Lipoprotein</fullName>
    </recommendedName>
</protein>
<name>A0A1D7V0F1_9LEPT</name>
<sequence length="102" mass="11838">MKVFKRILIAPFLLFALGCHNTTLQIYPNQTPIMNPTHEKPEITYTQGGYLVGMIENFKTPEVHCKEGKPQIFIQRNLMDSILHWTIGGIYTRRTVQVFCQK</sequence>
<dbReference type="NCBIfam" id="NF047453">
    <property type="entry name" value="PerABupregLA3781"/>
    <property type="match status" value="1"/>
</dbReference>
<evidence type="ECO:0000256" key="1">
    <source>
        <dbReference type="SAM" id="SignalP"/>
    </source>
</evidence>
<dbReference type="RefSeq" id="WP_069608509.1">
    <property type="nucleotide sequence ID" value="NZ_CP015217.1"/>
</dbReference>
<dbReference type="Proteomes" id="UP000094197">
    <property type="component" value="Chromosome 1"/>
</dbReference>
<dbReference type="KEGG" id="laj:A0128_16520"/>
<dbReference type="NCBIfam" id="NF047524">
    <property type="entry name" value="LIC_10461_domain"/>
    <property type="match status" value="1"/>
</dbReference>
<organism evidence="2 3">
    <name type="scientific">Leptospira tipperaryensis</name>
    <dbReference type="NCBI Taxonomy" id="2564040"/>
    <lineage>
        <taxon>Bacteria</taxon>
        <taxon>Pseudomonadati</taxon>
        <taxon>Spirochaetota</taxon>
        <taxon>Spirochaetia</taxon>
        <taxon>Leptospirales</taxon>
        <taxon>Leptospiraceae</taxon>
        <taxon>Leptospira</taxon>
    </lineage>
</organism>
<accession>A0A1D7V0F1</accession>
<reference evidence="2 3" key="1">
    <citation type="submission" date="2016-04" db="EMBL/GenBank/DDBJ databases">
        <title>Complete genome seqeunce of Leptospira alstonii serovar Room22.</title>
        <authorList>
            <person name="Nally J.E."/>
            <person name="Bayles D.O."/>
            <person name="Hurley D."/>
            <person name="Fanning S."/>
            <person name="McMahon B.J."/>
            <person name="Arent Z."/>
        </authorList>
    </citation>
    <scope>NUCLEOTIDE SEQUENCE [LARGE SCALE GENOMIC DNA]</scope>
    <source>
        <strain evidence="2 3">GWTS #1</strain>
    </source>
</reference>
<dbReference type="PROSITE" id="PS51257">
    <property type="entry name" value="PROKAR_LIPOPROTEIN"/>
    <property type="match status" value="1"/>
</dbReference>
<keyword evidence="3" id="KW-1185">Reference proteome</keyword>
<keyword evidence="1" id="KW-0732">Signal</keyword>
<evidence type="ECO:0000313" key="2">
    <source>
        <dbReference type="EMBL" id="AOP35306.1"/>
    </source>
</evidence>
<proteinExistence type="predicted"/>
<feature type="chain" id="PRO_5009100438" description="Lipoprotein" evidence="1">
    <location>
        <begin position="22"/>
        <end position="102"/>
    </location>
</feature>